<reference evidence="3 4" key="1">
    <citation type="submission" date="2014-05" db="EMBL/GenBank/DDBJ databases">
        <title>Cellulosimicrobium funkei U11 genome.</title>
        <authorList>
            <person name="Hu C."/>
            <person name="Gong Y."/>
            <person name="Wan W."/>
            <person name="Jiang M."/>
        </authorList>
    </citation>
    <scope>NUCLEOTIDE SEQUENCE [LARGE SCALE GENOMIC DNA]</scope>
    <source>
        <strain evidence="3 4">U11</strain>
    </source>
</reference>
<gene>
    <name evidence="3" type="ORF">FB00_15115</name>
</gene>
<comment type="caution">
    <text evidence="3">The sequence shown here is derived from an EMBL/GenBank/DDBJ whole genome shotgun (WGS) entry which is preliminary data.</text>
</comment>
<organism evidence="3 4">
    <name type="scientific">Cellulosimicrobium funkei</name>
    <dbReference type="NCBI Taxonomy" id="264251"/>
    <lineage>
        <taxon>Bacteria</taxon>
        <taxon>Bacillati</taxon>
        <taxon>Actinomycetota</taxon>
        <taxon>Actinomycetes</taxon>
        <taxon>Micrococcales</taxon>
        <taxon>Promicromonosporaceae</taxon>
        <taxon>Cellulosimicrobium</taxon>
    </lineage>
</organism>
<dbReference type="InterPro" id="IPR058807">
    <property type="entry name" value="ScoMcrA_N"/>
</dbReference>
<dbReference type="Pfam" id="PF26345">
    <property type="entry name" value="ScoMcrA_N"/>
    <property type="match status" value="1"/>
</dbReference>
<accession>A0A0H2L108</accession>
<dbReference type="STRING" id="264251.FB00_15115"/>
<evidence type="ECO:0000256" key="1">
    <source>
        <dbReference type="SAM" id="MobiDB-lite"/>
    </source>
</evidence>
<feature type="compositionally biased region" description="Low complexity" evidence="1">
    <location>
        <begin position="92"/>
        <end position="122"/>
    </location>
</feature>
<proteinExistence type="predicted"/>
<evidence type="ECO:0000259" key="2">
    <source>
        <dbReference type="Pfam" id="PF26345"/>
    </source>
</evidence>
<dbReference type="RefSeq" id="WP_047233698.1">
    <property type="nucleotide sequence ID" value="NZ_JNBQ01000024.1"/>
</dbReference>
<sequence>MATFSAVTRQHILQAIADWDDRGRDAFLGVYGFTAAPGTPLLHEDRAYDAQAILGVAHRYATGRVATAEEFRNSPVSVADLLRKRGFDVPGAAPAAPAPARRTAAKAATAPRAPRRTTTPRASEPEKPPAVCPTCFTVLPATGICDDCG</sequence>
<dbReference type="EMBL" id="JNBQ01000024">
    <property type="protein sequence ID" value="KLN33872.1"/>
    <property type="molecule type" value="Genomic_DNA"/>
</dbReference>
<feature type="region of interest" description="Disordered" evidence="1">
    <location>
        <begin position="90"/>
        <end position="129"/>
    </location>
</feature>
<protein>
    <recommendedName>
        <fullName evidence="2">ScoMcrA-like N-terminal head domain-containing protein</fullName>
    </recommendedName>
</protein>
<feature type="domain" description="ScoMcrA-like N-terminal head" evidence="2">
    <location>
        <begin position="5"/>
        <end position="89"/>
    </location>
</feature>
<evidence type="ECO:0000313" key="3">
    <source>
        <dbReference type="EMBL" id="KLN33872.1"/>
    </source>
</evidence>
<evidence type="ECO:0000313" key="4">
    <source>
        <dbReference type="Proteomes" id="UP000035265"/>
    </source>
</evidence>
<dbReference type="AlphaFoldDB" id="A0A0H2L108"/>
<dbReference type="Proteomes" id="UP000035265">
    <property type="component" value="Unassembled WGS sequence"/>
</dbReference>
<name>A0A0H2L108_9MICO</name>
<keyword evidence="4" id="KW-1185">Reference proteome</keyword>
<dbReference type="PATRIC" id="fig|264251.5.peg.3077"/>